<accession>A0A0K9FDL8</accession>
<dbReference type="GeneID" id="96598700"/>
<gene>
    <name evidence="1" type="ORF">ACZ11_10650</name>
</gene>
<dbReference type="Gene3D" id="1.20.120.450">
    <property type="entry name" value="dinb family like domain"/>
    <property type="match status" value="1"/>
</dbReference>
<dbReference type="Pfam" id="PF04978">
    <property type="entry name" value="MST"/>
    <property type="match status" value="1"/>
</dbReference>
<dbReference type="Proteomes" id="UP000037326">
    <property type="component" value="Unassembled WGS sequence"/>
</dbReference>
<dbReference type="EMBL" id="LFXJ01000005">
    <property type="protein sequence ID" value="KMY32565.1"/>
    <property type="molecule type" value="Genomic_DNA"/>
</dbReference>
<name>A0A0K9FDL8_9BACI</name>
<dbReference type="InterPro" id="IPR007061">
    <property type="entry name" value="MST-like"/>
</dbReference>
<sequence length="172" mass="20518">MERKNLVVVPVSDFETEIGRWIWCLEDVRRTLLEKISGISQQQLDAKLNDHSIGSLLYHIALIEADWLYEEVLGGKWDTKIRSLFSHEDRNEDDTLSHIEGQTLDEHLYRLQCVRDELLFHFRSMDIEDWRTSRSLPHYDVTPEWVIYHLLEHESHHRGPIFQMLAILKRQS</sequence>
<reference evidence="2" key="1">
    <citation type="submission" date="2015-07" db="EMBL/GenBank/DDBJ databases">
        <authorList>
            <person name="Liu B."/>
            <person name="Wang J."/>
            <person name="Zhu Y."/>
            <person name="Liu G."/>
            <person name="Chen Q."/>
            <person name="Lan J."/>
            <person name="Che J."/>
            <person name="Ge C."/>
            <person name="Shi H."/>
            <person name="Pan Z."/>
            <person name="Liu X."/>
        </authorList>
    </citation>
    <scope>NUCLEOTIDE SEQUENCE [LARGE SCALE GENOMIC DNA]</scope>
    <source>
        <strain evidence="2">DSM 23493</strain>
    </source>
</reference>
<dbReference type="PATRIC" id="fig|582475.4.peg.1725"/>
<evidence type="ECO:0000313" key="2">
    <source>
        <dbReference type="Proteomes" id="UP000037326"/>
    </source>
</evidence>
<organism evidence="1 2">
    <name type="scientific">Lysinibacillus xylanilyticus</name>
    <dbReference type="NCBI Taxonomy" id="582475"/>
    <lineage>
        <taxon>Bacteria</taxon>
        <taxon>Bacillati</taxon>
        <taxon>Bacillota</taxon>
        <taxon>Bacilli</taxon>
        <taxon>Bacillales</taxon>
        <taxon>Bacillaceae</taxon>
        <taxon>Lysinibacillus</taxon>
    </lineage>
</organism>
<dbReference type="AlphaFoldDB" id="A0A0K9FDL8"/>
<dbReference type="SUPFAM" id="SSF109854">
    <property type="entry name" value="DinB/YfiT-like putative metalloenzymes"/>
    <property type="match status" value="1"/>
</dbReference>
<comment type="caution">
    <text evidence="1">The sequence shown here is derived from an EMBL/GenBank/DDBJ whole genome shotgun (WGS) entry which is preliminary data.</text>
</comment>
<evidence type="ECO:0000313" key="1">
    <source>
        <dbReference type="EMBL" id="KMY32565.1"/>
    </source>
</evidence>
<dbReference type="OrthoDB" id="2677844at2"/>
<dbReference type="InterPro" id="IPR034660">
    <property type="entry name" value="DinB/YfiT-like"/>
</dbReference>
<protein>
    <submittedName>
        <fullName evidence="1">Damage-inducible protein DinB</fullName>
    </submittedName>
</protein>
<dbReference type="RefSeq" id="WP_049665928.1">
    <property type="nucleotide sequence ID" value="NZ_LFXJ01000005.1"/>
</dbReference>
<proteinExistence type="predicted"/>